<evidence type="ECO:0000256" key="1">
    <source>
        <dbReference type="SAM" id="MobiDB-lite"/>
    </source>
</evidence>
<reference evidence="2 3" key="1">
    <citation type="journal article" date="2016" name="DNA Res.">
        <title>Genome sequence of Aspergillus luchuensis NBRC 4314.</title>
        <authorList>
            <person name="Yamada O."/>
            <person name="Machida M."/>
            <person name="Hosoyama A."/>
            <person name="Goto M."/>
            <person name="Takahashi T."/>
            <person name="Futagami T."/>
            <person name="Yamagata Y."/>
            <person name="Takeuchi M."/>
            <person name="Kobayashi T."/>
            <person name="Koike H."/>
            <person name="Abe K."/>
            <person name="Asai K."/>
            <person name="Arita M."/>
            <person name="Fujita N."/>
            <person name="Fukuda K."/>
            <person name="Higa K."/>
            <person name="Horikawa H."/>
            <person name="Ishikawa T."/>
            <person name="Jinno K."/>
            <person name="Kato Y."/>
            <person name="Kirimura K."/>
            <person name="Mizutani O."/>
            <person name="Nakasone K."/>
            <person name="Sano M."/>
            <person name="Shiraishi Y."/>
            <person name="Tsukahara M."/>
            <person name="Gomi K."/>
        </authorList>
    </citation>
    <scope>NUCLEOTIDE SEQUENCE [LARGE SCALE GENOMIC DNA]</scope>
    <source>
        <strain evidence="2 3">RIB 2604</strain>
    </source>
</reference>
<reference evidence="3" key="2">
    <citation type="submission" date="2016-02" db="EMBL/GenBank/DDBJ databases">
        <title>Genome sequencing of Aspergillus luchuensis NBRC 4314.</title>
        <authorList>
            <person name="Yamada O."/>
        </authorList>
    </citation>
    <scope>NUCLEOTIDE SEQUENCE [LARGE SCALE GENOMIC DNA]</scope>
    <source>
        <strain evidence="3">RIB 2604</strain>
    </source>
</reference>
<dbReference type="EMBL" id="BCWF01000034">
    <property type="protein sequence ID" value="GAT30605.1"/>
    <property type="molecule type" value="Genomic_DNA"/>
</dbReference>
<sequence>MPTGDSSEDNGLETNSLYLERRRGGLKRVFRTIEIQDDKPQERRSRAGLTGGEEGEKAGDYIEQIVK</sequence>
<evidence type="ECO:0000313" key="2">
    <source>
        <dbReference type="EMBL" id="GAT30605.1"/>
    </source>
</evidence>
<feature type="compositionally biased region" description="Basic and acidic residues" evidence="1">
    <location>
        <begin position="54"/>
        <end position="67"/>
    </location>
</feature>
<gene>
    <name evidence="2" type="ORF">RIB2604_03501650</name>
</gene>
<evidence type="ECO:0000313" key="3">
    <source>
        <dbReference type="Proteomes" id="UP000075230"/>
    </source>
</evidence>
<accession>A0A146FYV6</accession>
<protein>
    <submittedName>
        <fullName evidence="2">MFS transporter</fullName>
    </submittedName>
</protein>
<comment type="caution">
    <text evidence="2">The sequence shown here is derived from an EMBL/GenBank/DDBJ whole genome shotgun (WGS) entry which is preliminary data.</text>
</comment>
<dbReference type="AlphaFoldDB" id="A0A146FYV6"/>
<organism evidence="2 3">
    <name type="scientific">Aspergillus kawachii</name>
    <name type="common">White koji mold</name>
    <name type="synonym">Aspergillus awamori var. kawachi</name>
    <dbReference type="NCBI Taxonomy" id="1069201"/>
    <lineage>
        <taxon>Eukaryota</taxon>
        <taxon>Fungi</taxon>
        <taxon>Dikarya</taxon>
        <taxon>Ascomycota</taxon>
        <taxon>Pezizomycotina</taxon>
        <taxon>Eurotiomycetes</taxon>
        <taxon>Eurotiomycetidae</taxon>
        <taxon>Eurotiales</taxon>
        <taxon>Aspergillaceae</taxon>
        <taxon>Aspergillus</taxon>
        <taxon>Aspergillus subgen. Circumdati</taxon>
    </lineage>
</organism>
<proteinExistence type="predicted"/>
<name>A0A146FYV6_ASPKA</name>
<dbReference type="Proteomes" id="UP000075230">
    <property type="component" value="Unassembled WGS sequence"/>
</dbReference>
<feature type="region of interest" description="Disordered" evidence="1">
    <location>
        <begin position="37"/>
        <end position="67"/>
    </location>
</feature>